<dbReference type="PANTHER" id="PTHR12984">
    <property type="entry name" value="SCY1-RELATED S/T PROTEIN KINASE-LIKE"/>
    <property type="match status" value="1"/>
</dbReference>
<sequence length="717" mass="81277">MEFSNIDKDFYENTKEIRYSETITPEEGMKKFQKYTSTCRDVYAFEKLVSKIFAEIEESCKKNNVPNEVNYQSFLKLPAIKFWMSKALESEPQSRATFASFLKLKLFEQDPLCSIMLFFDDMRLKKASEKESFFKELKSQVNKLSLSLFKKRILPRMTTLPFVTEPASGTFLAHLFSAKESSKRGIDGILSGKDYDEHILTFIRKCYISKNYSLRIRILQTLEYYQNQIPPSVAISEVIPEIMKAIKDSSNELVMFTMNACVAFSKYLSKLDQSTQSTTGIEIINNQFLPSLHHYAVQNSFPRIGQEVDKEKAIESVIALRSHALLCLLELWNLPGANKGIILTALHSNLFDKDISELKVHALNVILIHMSRFDPRELMTYVMKPVLPLTLHEKEQVRSKATQVMKVALEYLSESDLSRCNLGMITSANDGITNVTPFFPPQSQKELVRVEIFSGQSPKHVIQFSESDQQSKSSIDEGGRSTENTPPSSPAVVKKEFNPQPQEKTPEAQVESQQQSRLQLIKTASNKSIEAVAQQTQSHSSPAHSEDEEWKNWSDDEEKSVQVVETVKAIPQETTIVQNNPQPSPSSASSSQKKKKGLGFDSMEDDSYTPHDEEEDFFKDFSKEQESTPKTVQTSPKPTAGTTKTTASPSSRGGKRKPPKSKITQSQVKPEPTLPTAPQEEEPPKESNLSKILQEEENVENSNWDEIDMFSEMDIKN</sequence>
<dbReference type="InParanoid" id="D2VUQ4"/>
<name>D2VUQ4_NAEGR</name>
<dbReference type="KEGG" id="ngr:NAEGRDRAFT_81290"/>
<feature type="compositionally biased region" description="Low complexity" evidence="1">
    <location>
        <begin position="634"/>
        <end position="651"/>
    </location>
</feature>
<evidence type="ECO:0000313" key="3">
    <source>
        <dbReference type="Proteomes" id="UP000006671"/>
    </source>
</evidence>
<gene>
    <name evidence="2" type="ORF">NAEGRDRAFT_81290</name>
</gene>
<feature type="compositionally biased region" description="Acidic residues" evidence="1">
    <location>
        <begin position="695"/>
        <end position="711"/>
    </location>
</feature>
<proteinExistence type="predicted"/>
<protein>
    <submittedName>
        <fullName evidence="2">Uncharacterized protein</fullName>
    </submittedName>
</protein>
<feature type="compositionally biased region" description="Polar residues" evidence="1">
    <location>
        <begin position="464"/>
        <end position="473"/>
    </location>
</feature>
<accession>D2VUQ4</accession>
<dbReference type="GeneID" id="8850922"/>
<dbReference type="InterPro" id="IPR016024">
    <property type="entry name" value="ARM-type_fold"/>
</dbReference>
<dbReference type="STRING" id="5762.D2VUQ4"/>
<organism evidence="3">
    <name type="scientific">Naegleria gruberi</name>
    <name type="common">Amoeba</name>
    <dbReference type="NCBI Taxonomy" id="5762"/>
    <lineage>
        <taxon>Eukaryota</taxon>
        <taxon>Discoba</taxon>
        <taxon>Heterolobosea</taxon>
        <taxon>Tetramitia</taxon>
        <taxon>Eutetramitia</taxon>
        <taxon>Vahlkampfiidae</taxon>
        <taxon>Naegleria</taxon>
    </lineage>
</organism>
<dbReference type="InterPro" id="IPR011989">
    <property type="entry name" value="ARM-like"/>
</dbReference>
<dbReference type="OMA" id="WDEIDMF"/>
<dbReference type="Proteomes" id="UP000006671">
    <property type="component" value="Unassembled WGS sequence"/>
</dbReference>
<dbReference type="PANTHER" id="PTHR12984:SF15">
    <property type="entry name" value="PROTEIN-ASSOCIATING WITH THE CARBOXYL-TERMINAL DOMAIN OF EZRIN"/>
    <property type="match status" value="1"/>
</dbReference>
<dbReference type="OrthoDB" id="9942861at2759"/>
<dbReference type="SUPFAM" id="SSF48371">
    <property type="entry name" value="ARM repeat"/>
    <property type="match status" value="1"/>
</dbReference>
<evidence type="ECO:0000313" key="2">
    <source>
        <dbReference type="EMBL" id="EFC39548.1"/>
    </source>
</evidence>
<feature type="compositionally biased region" description="Acidic residues" evidence="1">
    <location>
        <begin position="602"/>
        <end position="617"/>
    </location>
</feature>
<dbReference type="InterPro" id="IPR051177">
    <property type="entry name" value="CIK-Related_Protein"/>
</dbReference>
<dbReference type="Gene3D" id="1.25.10.10">
    <property type="entry name" value="Leucine-rich Repeat Variant"/>
    <property type="match status" value="1"/>
</dbReference>
<keyword evidence="3" id="KW-1185">Reference proteome</keyword>
<dbReference type="eggNOG" id="KOG1243">
    <property type="taxonomic scope" value="Eukaryota"/>
</dbReference>
<feature type="compositionally biased region" description="Low complexity" evidence="1">
    <location>
        <begin position="578"/>
        <end position="591"/>
    </location>
</feature>
<feature type="region of interest" description="Disordered" evidence="1">
    <location>
        <begin position="463"/>
        <end position="717"/>
    </location>
</feature>
<evidence type="ECO:0000256" key="1">
    <source>
        <dbReference type="SAM" id="MobiDB-lite"/>
    </source>
</evidence>
<dbReference type="RefSeq" id="XP_002672292.1">
    <property type="nucleotide sequence ID" value="XM_002672246.1"/>
</dbReference>
<dbReference type="AlphaFoldDB" id="D2VUQ4"/>
<feature type="compositionally biased region" description="Basic and acidic residues" evidence="1">
    <location>
        <begin position="618"/>
        <end position="627"/>
    </location>
</feature>
<reference evidence="2 3" key="1">
    <citation type="journal article" date="2010" name="Cell">
        <title>The genome of Naegleria gruberi illuminates early eukaryotic versatility.</title>
        <authorList>
            <person name="Fritz-Laylin L.K."/>
            <person name="Prochnik S.E."/>
            <person name="Ginger M.L."/>
            <person name="Dacks J.B."/>
            <person name="Carpenter M.L."/>
            <person name="Field M.C."/>
            <person name="Kuo A."/>
            <person name="Paredez A."/>
            <person name="Chapman J."/>
            <person name="Pham J."/>
            <person name="Shu S."/>
            <person name="Neupane R."/>
            <person name="Cipriano M."/>
            <person name="Mancuso J."/>
            <person name="Tu H."/>
            <person name="Salamov A."/>
            <person name="Lindquist E."/>
            <person name="Shapiro H."/>
            <person name="Lucas S."/>
            <person name="Grigoriev I.V."/>
            <person name="Cande W.Z."/>
            <person name="Fulton C."/>
            <person name="Rokhsar D.S."/>
            <person name="Dawson S.C."/>
        </authorList>
    </citation>
    <scope>NUCLEOTIDE SEQUENCE [LARGE SCALE GENOMIC DNA]</scope>
    <source>
        <strain evidence="2 3">NEG-M</strain>
    </source>
</reference>
<feature type="compositionally biased region" description="Polar residues" evidence="1">
    <location>
        <begin position="510"/>
        <end position="543"/>
    </location>
</feature>
<dbReference type="VEuPathDB" id="AmoebaDB:NAEGRDRAFT_81290"/>
<dbReference type="EMBL" id="GG738899">
    <property type="protein sequence ID" value="EFC39548.1"/>
    <property type="molecule type" value="Genomic_DNA"/>
</dbReference>